<proteinExistence type="predicted"/>
<keyword evidence="5" id="KW-1185">Reference proteome</keyword>
<dbReference type="Pfam" id="PF00563">
    <property type="entry name" value="EAL"/>
    <property type="match status" value="1"/>
</dbReference>
<dbReference type="EMBL" id="MPRL01000001">
    <property type="protein sequence ID" value="OOZ42280.1"/>
    <property type="molecule type" value="Genomic_DNA"/>
</dbReference>
<dbReference type="AlphaFoldDB" id="A0A1T2LB36"/>
<dbReference type="OrthoDB" id="9804951at2"/>
<evidence type="ECO:0000256" key="2">
    <source>
        <dbReference type="ARBA" id="ARBA00022636"/>
    </source>
</evidence>
<feature type="domain" description="EAL" evidence="3">
    <location>
        <begin position="1"/>
        <end position="250"/>
    </location>
</feature>
<evidence type="ECO:0000313" key="4">
    <source>
        <dbReference type="EMBL" id="OOZ42280.1"/>
    </source>
</evidence>
<dbReference type="PANTHER" id="PTHR33121">
    <property type="entry name" value="CYCLIC DI-GMP PHOSPHODIESTERASE PDEF"/>
    <property type="match status" value="1"/>
</dbReference>
<dbReference type="InterPro" id="IPR050706">
    <property type="entry name" value="Cyclic-di-GMP_PDE-like"/>
</dbReference>
<dbReference type="SMART" id="SM00052">
    <property type="entry name" value="EAL"/>
    <property type="match status" value="1"/>
</dbReference>
<dbReference type="InterPro" id="IPR035919">
    <property type="entry name" value="EAL_sf"/>
</dbReference>
<comment type="caution">
    <text evidence="4">The sequence shown here is derived from an EMBL/GenBank/DDBJ whole genome shotgun (WGS) entry which is preliminary data.</text>
</comment>
<dbReference type="CDD" id="cd01948">
    <property type="entry name" value="EAL"/>
    <property type="match status" value="1"/>
</dbReference>
<dbReference type="InterPro" id="IPR001633">
    <property type="entry name" value="EAL_dom"/>
</dbReference>
<reference evidence="4 5" key="1">
    <citation type="submission" date="2016-11" db="EMBL/GenBank/DDBJ databases">
        <title>Mixed transmission modes and dynamic genome evolution in an obligate animal-bacterial symbiosis.</title>
        <authorList>
            <person name="Russell S.L."/>
            <person name="Corbett-Detig R.B."/>
            <person name="Cavanaugh C.M."/>
        </authorList>
    </citation>
    <scope>NUCLEOTIDE SEQUENCE [LARGE SCALE GENOMIC DNA]</scope>
    <source>
        <strain evidence="4">Sveles-Q1</strain>
    </source>
</reference>
<dbReference type="Proteomes" id="UP000191110">
    <property type="component" value="Unassembled WGS sequence"/>
</dbReference>
<dbReference type="RefSeq" id="WP_078482038.1">
    <property type="nucleotide sequence ID" value="NZ_MPRL01000001.1"/>
</dbReference>
<sequence>MSDLRHAIESDQLELYYQPKLNIHTATITGVEALLRWNHPDRGFIPPEEMVKIAERTGLIKQLTLWVLEAALCQCADWVKHGVDLKVAVNLSVLNLQDPELPQQVGGFLEKYKLAADKLSLEITEGAMMADPESAISNLTRLDKMGIRLSVDDFGTGFSSLAYLKRLPVDELKIDKSFVLDMESDENDAAIVRSTIDLAHNLGLKVVAEGVEHHALLTSLSSHGCDVAQGYYIARPMDVKSLNEWMAISYYPAENHVDDQSKMN</sequence>
<evidence type="ECO:0000313" key="5">
    <source>
        <dbReference type="Proteomes" id="UP000191110"/>
    </source>
</evidence>
<dbReference type="Gene3D" id="3.20.20.450">
    <property type="entry name" value="EAL domain"/>
    <property type="match status" value="1"/>
</dbReference>
<evidence type="ECO:0000259" key="3">
    <source>
        <dbReference type="PROSITE" id="PS50883"/>
    </source>
</evidence>
<gene>
    <name evidence="4" type="ORF">BOW53_00085</name>
</gene>
<keyword evidence="2" id="KW-0973">c-di-GMP</keyword>
<dbReference type="GO" id="GO:0071111">
    <property type="term" value="F:cyclic-guanylate-specific phosphodiesterase activity"/>
    <property type="evidence" value="ECO:0007669"/>
    <property type="project" value="UniProtKB-EC"/>
</dbReference>
<dbReference type="PANTHER" id="PTHR33121:SF71">
    <property type="entry name" value="OXYGEN SENSOR PROTEIN DOSP"/>
    <property type="match status" value="1"/>
</dbReference>
<evidence type="ECO:0000256" key="1">
    <source>
        <dbReference type="ARBA" id="ARBA00012282"/>
    </source>
</evidence>
<dbReference type="PROSITE" id="PS50883">
    <property type="entry name" value="EAL"/>
    <property type="match status" value="1"/>
</dbReference>
<protein>
    <recommendedName>
        <fullName evidence="1">cyclic-guanylate-specific phosphodiesterase</fullName>
        <ecNumber evidence="1">3.1.4.52</ecNumber>
    </recommendedName>
</protein>
<organism evidence="4 5">
    <name type="scientific">Solemya pervernicosa gill symbiont</name>
    <dbReference type="NCBI Taxonomy" id="642797"/>
    <lineage>
        <taxon>Bacteria</taxon>
        <taxon>Pseudomonadati</taxon>
        <taxon>Pseudomonadota</taxon>
        <taxon>Gammaproteobacteria</taxon>
        <taxon>sulfur-oxidizing symbionts</taxon>
    </lineage>
</organism>
<dbReference type="SUPFAM" id="SSF141868">
    <property type="entry name" value="EAL domain-like"/>
    <property type="match status" value="1"/>
</dbReference>
<accession>A0A1T2LB36</accession>
<name>A0A1T2LB36_9GAMM</name>
<dbReference type="EC" id="3.1.4.52" evidence="1"/>
<dbReference type="FunFam" id="3.20.20.450:FF:000001">
    <property type="entry name" value="Cyclic di-GMP phosphodiesterase yahA"/>
    <property type="match status" value="1"/>
</dbReference>